<dbReference type="Pfam" id="PF00239">
    <property type="entry name" value="Resolvase"/>
    <property type="match status" value="1"/>
</dbReference>
<gene>
    <name evidence="2" type="ORF">HC352_05130</name>
</gene>
<dbReference type="Pfam" id="PF13408">
    <property type="entry name" value="Zn_ribbon_recom"/>
    <property type="match status" value="1"/>
</dbReference>
<protein>
    <submittedName>
        <fullName evidence="2">Recombinase family protein</fullName>
    </submittedName>
</protein>
<dbReference type="InterPro" id="IPR038109">
    <property type="entry name" value="DNA_bind_recomb_sf"/>
</dbReference>
<accession>A0A6H2ELJ3</accession>
<dbReference type="GO" id="GO:0003677">
    <property type="term" value="F:DNA binding"/>
    <property type="evidence" value="ECO:0007669"/>
    <property type="project" value="InterPro"/>
</dbReference>
<dbReference type="Gene3D" id="3.40.50.1390">
    <property type="entry name" value="Resolvase, N-terminal catalytic domain"/>
    <property type="match status" value="1"/>
</dbReference>
<dbReference type="KEGG" id="arca:HC352_05130"/>
<reference evidence="2 3" key="1">
    <citation type="submission" date="2020-03" db="EMBL/GenBank/DDBJ databases">
        <title>Complete genome of Arcanobacterium buesumensis sp. nov. strain 2701.</title>
        <authorList>
            <person name="Borowiak M."/>
            <person name="Alssahen M."/>
            <person name="Laemmler C."/>
            <person name="Malorny B."/>
            <person name="Hassan A."/>
            <person name="Prenger-Berninghoff E."/>
            <person name="Ploetz M."/>
            <person name="Abdulmawjood A."/>
        </authorList>
    </citation>
    <scope>NUCLEOTIDE SEQUENCE [LARGE SCALE GENOMIC DNA]</scope>
    <source>
        <strain evidence="2 3">2701</strain>
    </source>
</reference>
<dbReference type="Proteomes" id="UP000502298">
    <property type="component" value="Chromosome"/>
</dbReference>
<dbReference type="InterPro" id="IPR050639">
    <property type="entry name" value="SSR_resolvase"/>
</dbReference>
<dbReference type="PANTHER" id="PTHR30461:SF23">
    <property type="entry name" value="DNA RECOMBINASE-RELATED"/>
    <property type="match status" value="1"/>
</dbReference>
<name>A0A6H2ELJ3_9ACTO</name>
<dbReference type="EMBL" id="CP050804">
    <property type="protein sequence ID" value="QJC21946.1"/>
    <property type="molecule type" value="Genomic_DNA"/>
</dbReference>
<dbReference type="InterPro" id="IPR011109">
    <property type="entry name" value="DNA_bind_recombinase_dom"/>
</dbReference>
<dbReference type="InterPro" id="IPR006119">
    <property type="entry name" value="Resolv_N"/>
</dbReference>
<sequence>MWLPCTCECEVRPVEQTSCRGISTTNSQFTNQHDEHARNTVDSLTTVRQLKEAGVEVYFEKENIYTFDSKGELLITIMSSLAQEESRSISENVTWGHRKRFAQGKAMIPYSSLLGYTKGQDGNIQIDEDQAITVRRIYAEFLSGKTPSAIATSLTRLGMPTPRGKTRWCASTVRSILRNEKYKGDALLQKTITLDFLSKTVKKNEGEVTQYYVTGHHPPIIDPDVWDRVQTQFTQRSIAYSNPHHVFSSKIRCGQCQGSFGRKKWHSGTKYERFIWRCNNKYEGKHTRCSTPHVTDEQIRQAFTYALKERVTHHDGTDYVLNILQSTVLNTNQLEYQRDQLACEIDEVTILINQLLNTAATNMMDADNYDTQYATLERRREKAITKYTNVIDEIAHRQSRLAQARAVHDYFASQSPLEYSDDAWNLLVNHAVVDEHGSIHVVFNKAQEQYVIASKG</sequence>
<evidence type="ECO:0000259" key="1">
    <source>
        <dbReference type="PROSITE" id="PS51737"/>
    </source>
</evidence>
<proteinExistence type="predicted"/>
<keyword evidence="3" id="KW-1185">Reference proteome</keyword>
<dbReference type="CDD" id="cd00338">
    <property type="entry name" value="Ser_Recombinase"/>
    <property type="match status" value="1"/>
</dbReference>
<dbReference type="InterPro" id="IPR025827">
    <property type="entry name" value="Zn_ribbon_recom_dom"/>
</dbReference>
<dbReference type="AlphaFoldDB" id="A0A6H2ELJ3"/>
<dbReference type="InterPro" id="IPR036162">
    <property type="entry name" value="Resolvase-like_N_sf"/>
</dbReference>
<dbReference type="PANTHER" id="PTHR30461">
    <property type="entry name" value="DNA-INVERTASE FROM LAMBDOID PROPHAGE"/>
    <property type="match status" value="1"/>
</dbReference>
<dbReference type="PROSITE" id="PS51737">
    <property type="entry name" value="RECOMBINASE_DNA_BIND"/>
    <property type="match status" value="1"/>
</dbReference>
<dbReference type="Gene3D" id="3.90.1750.20">
    <property type="entry name" value="Putative Large Serine Recombinase, Chain B, Domain 2"/>
    <property type="match status" value="1"/>
</dbReference>
<evidence type="ECO:0000313" key="2">
    <source>
        <dbReference type="EMBL" id="QJC21946.1"/>
    </source>
</evidence>
<dbReference type="GO" id="GO:0000150">
    <property type="term" value="F:DNA strand exchange activity"/>
    <property type="evidence" value="ECO:0007669"/>
    <property type="project" value="InterPro"/>
</dbReference>
<dbReference type="RefSeq" id="WP_168917885.1">
    <property type="nucleotide sequence ID" value="NZ_CP050804.1"/>
</dbReference>
<dbReference type="SUPFAM" id="SSF53041">
    <property type="entry name" value="Resolvase-like"/>
    <property type="match status" value="1"/>
</dbReference>
<organism evidence="2 3">
    <name type="scientific">Arcanobacterium buesumense</name>
    <dbReference type="NCBI Taxonomy" id="2722751"/>
    <lineage>
        <taxon>Bacteria</taxon>
        <taxon>Bacillati</taxon>
        <taxon>Actinomycetota</taxon>
        <taxon>Actinomycetes</taxon>
        <taxon>Actinomycetales</taxon>
        <taxon>Actinomycetaceae</taxon>
        <taxon>Arcanobacterium</taxon>
    </lineage>
</organism>
<dbReference type="Pfam" id="PF07508">
    <property type="entry name" value="Recombinase"/>
    <property type="match status" value="1"/>
</dbReference>
<evidence type="ECO:0000313" key="3">
    <source>
        <dbReference type="Proteomes" id="UP000502298"/>
    </source>
</evidence>
<feature type="domain" description="Recombinase" evidence="1">
    <location>
        <begin position="113"/>
        <end position="239"/>
    </location>
</feature>